<dbReference type="InterPro" id="IPR000634">
    <property type="entry name" value="Ser/Thr_deHydtase_PyrdxlP-BS"/>
</dbReference>
<dbReference type="PANTHER" id="PTHR43515">
    <property type="entry name" value="THREONINE SYNTHASE-LIKE 1"/>
    <property type="match status" value="1"/>
</dbReference>
<feature type="domain" description="Threonine synthase N-terminal" evidence="7">
    <location>
        <begin position="239"/>
        <end position="312"/>
    </location>
</feature>
<keyword evidence="3" id="KW-0028">Amino-acid biosynthesis</keyword>
<comment type="pathway">
    <text evidence="5">Amino-acid biosynthesis.</text>
</comment>
<dbReference type="CDD" id="cd01560">
    <property type="entry name" value="Thr-synth_2"/>
    <property type="match status" value="1"/>
</dbReference>
<evidence type="ECO:0000256" key="1">
    <source>
        <dbReference type="ARBA" id="ARBA00001933"/>
    </source>
</evidence>
<comment type="cofactor">
    <cofactor evidence="1 6">
        <name>pyridoxal 5'-phosphate</name>
        <dbReference type="ChEBI" id="CHEBI:597326"/>
    </cofactor>
</comment>
<dbReference type="SUPFAM" id="SSF52540">
    <property type="entry name" value="P-loop containing nucleoside triphosphate hydrolases"/>
    <property type="match status" value="1"/>
</dbReference>
<evidence type="ECO:0000256" key="5">
    <source>
        <dbReference type="ARBA" id="ARBA00029440"/>
    </source>
</evidence>
<reference evidence="8" key="1">
    <citation type="submission" date="2020-03" db="EMBL/GenBank/DDBJ databases">
        <title>Melopsittacus undulatus (budgerigar) genome, bMelUnd1, maternal haplotype with Z.</title>
        <authorList>
            <person name="Gedman G."/>
            <person name="Mountcastle J."/>
            <person name="Haase B."/>
            <person name="Formenti G."/>
            <person name="Wright T."/>
            <person name="Apodaca J."/>
            <person name="Pelan S."/>
            <person name="Chow W."/>
            <person name="Rhie A."/>
            <person name="Howe K."/>
            <person name="Fedrigo O."/>
            <person name="Jarvis E.D."/>
        </authorList>
    </citation>
    <scope>NUCLEOTIDE SEQUENCE [LARGE SCALE GENOMIC DNA]</scope>
</reference>
<reference evidence="8" key="3">
    <citation type="submission" date="2025-09" db="UniProtKB">
        <authorList>
            <consortium name="Ensembl"/>
        </authorList>
    </citation>
    <scope>IDENTIFICATION</scope>
</reference>
<protein>
    <recommendedName>
        <fullName evidence="7">Threonine synthase N-terminal domain-containing protein</fullName>
    </recommendedName>
</protein>
<dbReference type="InterPro" id="IPR027417">
    <property type="entry name" value="P-loop_NTPase"/>
</dbReference>
<sequence>MFQVVQYQSLRLITQNSLSSMCLKLMPSRPVAFAQIWKSWFSSCPLVGNKNIILMGAPGAGKTTVGRIVGQKLDCPVIDIDDDVLETTWNMSVSEKLQDVGNEQFLEEEGKALLEFSASGSVISLTGSNPMHAASMQHVKKNGIVVYLDVPTTVIMSRLKSMKVDRIVGQSPSVSLKDILQFRKQFYKRWYDIRVLCGGDVTAEVAAEKVLDAVKRYQNSELETFISTRSSRSGRSMEKDSDKYFSDVVTQGLASDGGLFVPEKGLPKFTAGEWQSLIEATYVERAQVILERCIHPDDIPASKLAEIIETAYGENFACSKIAPVRHLTGNQFLLELFHGPTASFKDFALQLVPHIFAYCIPRSCNYLILVATSGDTGSAVLDGFSRLHDTDRQRIAVMIFFPEDGVSHIQKSQMIGCQKENAWSVGVRSDFDFCQTAIKQIFTNSDYTGFLTVEYGTALAAANSINWARLLPQIVYHASAYLDLVHQDVIPFGSPVDVCIPTGNFGNILAALYAKMMGIPIRKCICASNENNVLTDFIRTGVYDLRGRKLIPTFSPAVDILKSSNLERYLHLIANEDGQLVTQLHNQLENQGHFQLQEDLLKKLQQDLVAGWCSEEECLAAIHSVYSTTGYILDTHTAIAKVVADRLQDRTCPIIISSTAHYSKFAPAILRALKIAEINQNPLSQLHLLNSYSPLPPVHWGLLETLKKKGNEDYQVCAPDMSMLMSTIETLIQNHFMRVH</sequence>
<dbReference type="Pfam" id="PF14821">
    <property type="entry name" value="Thr_synth_N"/>
    <property type="match status" value="1"/>
</dbReference>
<evidence type="ECO:0000256" key="6">
    <source>
        <dbReference type="PIRSR" id="PIRSR604450-51"/>
    </source>
</evidence>
<proteinExistence type="inferred from homology"/>
<reference evidence="8" key="2">
    <citation type="submission" date="2025-08" db="UniProtKB">
        <authorList>
            <consortium name="Ensembl"/>
        </authorList>
    </citation>
    <scope>IDENTIFICATION</scope>
</reference>
<dbReference type="InterPro" id="IPR029144">
    <property type="entry name" value="Thr_synth_N"/>
</dbReference>
<evidence type="ECO:0000256" key="4">
    <source>
        <dbReference type="ARBA" id="ARBA00022898"/>
    </source>
</evidence>
<organism evidence="8 9">
    <name type="scientific">Melopsittacus undulatus</name>
    <name type="common">Budgerigar</name>
    <name type="synonym">Psittacus undulatus</name>
    <dbReference type="NCBI Taxonomy" id="13146"/>
    <lineage>
        <taxon>Eukaryota</taxon>
        <taxon>Metazoa</taxon>
        <taxon>Chordata</taxon>
        <taxon>Craniata</taxon>
        <taxon>Vertebrata</taxon>
        <taxon>Euteleostomi</taxon>
        <taxon>Archelosauria</taxon>
        <taxon>Archosauria</taxon>
        <taxon>Dinosauria</taxon>
        <taxon>Saurischia</taxon>
        <taxon>Theropoda</taxon>
        <taxon>Coelurosauria</taxon>
        <taxon>Aves</taxon>
        <taxon>Neognathae</taxon>
        <taxon>Neoaves</taxon>
        <taxon>Telluraves</taxon>
        <taxon>Australaves</taxon>
        <taxon>Psittaciformes</taxon>
        <taxon>Psittaculidae</taxon>
        <taxon>Melopsittacus</taxon>
    </lineage>
</organism>
<dbReference type="InterPro" id="IPR037158">
    <property type="entry name" value="Thr_synth_N_sf"/>
</dbReference>
<dbReference type="Gene3D" id="3.90.1380.10">
    <property type="entry name" value="Threonine synthase, N-terminal domain"/>
    <property type="match status" value="1"/>
</dbReference>
<dbReference type="HAMAP" id="MF_00109">
    <property type="entry name" value="Shikimate_kinase"/>
    <property type="match status" value="1"/>
</dbReference>
<dbReference type="Ensembl" id="ENSMUNT00000009404.2">
    <property type="protein sequence ID" value="ENSMUNP00000008134.1"/>
    <property type="gene ID" value="ENSMUNG00000006502.2"/>
</dbReference>
<keyword evidence="4 6" id="KW-0663">Pyridoxal phosphate</keyword>
<dbReference type="PANTHER" id="PTHR43515:SF1">
    <property type="entry name" value="THREONINE SYNTHASE-LIKE 1"/>
    <property type="match status" value="1"/>
</dbReference>
<dbReference type="SUPFAM" id="SSF53686">
    <property type="entry name" value="Tryptophan synthase beta subunit-like PLP-dependent enzymes"/>
    <property type="match status" value="1"/>
</dbReference>
<dbReference type="InterPro" id="IPR004450">
    <property type="entry name" value="Thr_synthase-like"/>
</dbReference>
<dbReference type="OrthoDB" id="5203861at2759"/>
<dbReference type="AlphaFoldDB" id="A0A8C6N9V1"/>
<evidence type="ECO:0000313" key="8">
    <source>
        <dbReference type="Ensembl" id="ENSMUNP00000008134.1"/>
    </source>
</evidence>
<evidence type="ECO:0000256" key="2">
    <source>
        <dbReference type="ARBA" id="ARBA00005517"/>
    </source>
</evidence>
<dbReference type="PROSITE" id="PS00165">
    <property type="entry name" value="DEHYDRATASE_SER_THR"/>
    <property type="match status" value="1"/>
</dbReference>
<dbReference type="InterPro" id="IPR036052">
    <property type="entry name" value="TrpB-like_PALP_sf"/>
</dbReference>
<dbReference type="NCBIfam" id="TIGR00260">
    <property type="entry name" value="thrC"/>
    <property type="match status" value="1"/>
</dbReference>
<accession>A0A8C6N9V1</accession>
<dbReference type="GO" id="GO:0005737">
    <property type="term" value="C:cytoplasm"/>
    <property type="evidence" value="ECO:0007669"/>
    <property type="project" value="TreeGrafter"/>
</dbReference>
<dbReference type="InterPro" id="IPR000623">
    <property type="entry name" value="Shikimate_kinase/TSH1"/>
</dbReference>
<comment type="similarity">
    <text evidence="2">Belongs to the threonine synthase family.</text>
</comment>
<name>A0A8C6N9V1_MELUD</name>
<keyword evidence="9" id="KW-1185">Reference proteome</keyword>
<dbReference type="Gene3D" id="3.40.50.300">
    <property type="entry name" value="P-loop containing nucleotide triphosphate hydrolases"/>
    <property type="match status" value="1"/>
</dbReference>
<evidence type="ECO:0000256" key="3">
    <source>
        <dbReference type="ARBA" id="ARBA00022605"/>
    </source>
</evidence>
<dbReference type="CDD" id="cd00464">
    <property type="entry name" value="SK"/>
    <property type="match status" value="1"/>
</dbReference>
<dbReference type="GO" id="GO:0008652">
    <property type="term" value="P:amino acid biosynthetic process"/>
    <property type="evidence" value="ECO:0007669"/>
    <property type="project" value="UniProtKB-KW"/>
</dbReference>
<dbReference type="Pfam" id="PF01202">
    <property type="entry name" value="SKI"/>
    <property type="match status" value="1"/>
</dbReference>
<dbReference type="Proteomes" id="UP000694405">
    <property type="component" value="Chromosome 1"/>
</dbReference>
<dbReference type="OMA" id="HFNRCQH"/>
<dbReference type="PRINTS" id="PR01100">
    <property type="entry name" value="SHIKIMTKNASE"/>
</dbReference>
<dbReference type="InterPro" id="IPR031322">
    <property type="entry name" value="Shikimate/glucono_kinase"/>
</dbReference>
<evidence type="ECO:0000313" key="9">
    <source>
        <dbReference type="Proteomes" id="UP000694405"/>
    </source>
</evidence>
<gene>
    <name evidence="8" type="primary">LOC101877348</name>
</gene>
<evidence type="ECO:0000259" key="7">
    <source>
        <dbReference type="Pfam" id="PF14821"/>
    </source>
</evidence>
<dbReference type="Gene3D" id="3.40.50.1100">
    <property type="match status" value="2"/>
</dbReference>
<dbReference type="GO" id="GO:0030170">
    <property type="term" value="F:pyridoxal phosphate binding"/>
    <property type="evidence" value="ECO:0007669"/>
    <property type="project" value="InterPro"/>
</dbReference>
<feature type="modified residue" description="N6-(pyridoxal phosphate)lysine" evidence="6">
    <location>
        <position position="345"/>
    </location>
</feature>